<dbReference type="AlphaFoldDB" id="A0A1Q2SK07"/>
<evidence type="ECO:0000256" key="1">
    <source>
        <dbReference type="SAM" id="Phobius"/>
    </source>
</evidence>
<gene>
    <name evidence="2" type="ORF">TAO_0084</name>
</gene>
<sequence>MGRIKTLSLTSHLRVSVLMVNIWIVRMTVCNGRMRMLMRVWLIPIPRKVVSMPMMRVMHVGVCVRDGYMHVHMLMTLG</sequence>
<reference evidence="2 3" key="1">
    <citation type="journal article" date="2017" name="ISME J.">
        <title>An acid-tolerant ammonia-oxidizing ?-proteobacterium from soil.</title>
        <authorList>
            <person name="Hayatsu M."/>
            <person name="Tago K."/>
            <person name="Uchiyama I."/>
            <person name="Toyoda A."/>
            <person name="Wang Y."/>
            <person name="Shimomura Y."/>
            <person name="Okubo T."/>
            <person name="Kurisu F."/>
            <person name="Hirono Y."/>
            <person name="Nonaka K."/>
            <person name="Akiyama H."/>
            <person name="Itoh T."/>
            <person name="Takami H."/>
        </authorList>
    </citation>
    <scope>NUCLEOTIDE SEQUENCE [LARGE SCALE GENOMIC DNA]</scope>
    <source>
        <strain evidence="2 3">TAO100</strain>
    </source>
</reference>
<protein>
    <submittedName>
        <fullName evidence="2">Uncharacterized protein</fullName>
    </submittedName>
</protein>
<dbReference type="Proteomes" id="UP000243679">
    <property type="component" value="Chromosome"/>
</dbReference>
<proteinExistence type="predicted"/>
<name>A0A1Q2SK07_9GAMM</name>
<dbReference type="KEGG" id="ntt:TAO_0084"/>
<evidence type="ECO:0000313" key="2">
    <source>
        <dbReference type="EMBL" id="BAW79454.1"/>
    </source>
</evidence>
<keyword evidence="1" id="KW-0472">Membrane</keyword>
<keyword evidence="1" id="KW-0812">Transmembrane</keyword>
<dbReference type="EMBL" id="AP014836">
    <property type="protein sequence ID" value="BAW79454.1"/>
    <property type="molecule type" value="Genomic_DNA"/>
</dbReference>
<keyword evidence="1" id="KW-1133">Transmembrane helix</keyword>
<evidence type="ECO:0000313" key="3">
    <source>
        <dbReference type="Proteomes" id="UP000243679"/>
    </source>
</evidence>
<organism evidence="2 3">
    <name type="scientific">Candidatus Nitrosoglobus terrae</name>
    <dbReference type="NCBI Taxonomy" id="1630141"/>
    <lineage>
        <taxon>Bacteria</taxon>
        <taxon>Pseudomonadati</taxon>
        <taxon>Pseudomonadota</taxon>
        <taxon>Gammaproteobacteria</taxon>
        <taxon>Chromatiales</taxon>
        <taxon>Chromatiaceae</taxon>
        <taxon>Candidatus Nitrosoglobus</taxon>
    </lineage>
</organism>
<accession>A0A1Q2SK07</accession>
<keyword evidence="3" id="KW-1185">Reference proteome</keyword>
<feature type="transmembrane region" description="Helical" evidence="1">
    <location>
        <begin position="12"/>
        <end position="29"/>
    </location>
</feature>